<reference evidence="7" key="1">
    <citation type="submission" date="2020-09" db="EMBL/GenBank/DDBJ databases">
        <title>A novel bacterium of genus Paenibacillus, isolated from South China Sea.</title>
        <authorList>
            <person name="Huang H."/>
            <person name="Mo K."/>
            <person name="Hu Y."/>
        </authorList>
    </citation>
    <scope>NUCLEOTIDE SEQUENCE</scope>
    <source>
        <strain evidence="7">IB182496</strain>
    </source>
</reference>
<dbReference type="Gene3D" id="3.40.50.2300">
    <property type="match status" value="1"/>
</dbReference>
<dbReference type="InterPro" id="IPR018062">
    <property type="entry name" value="HTH_AraC-typ_CS"/>
</dbReference>
<feature type="domain" description="HTH araC/xylS-type" evidence="5">
    <location>
        <begin position="160"/>
        <end position="259"/>
    </location>
</feature>
<keyword evidence="8" id="KW-1185">Reference proteome</keyword>
<dbReference type="Proteomes" id="UP000621560">
    <property type="component" value="Unassembled WGS sequence"/>
</dbReference>
<feature type="modified residue" description="4-aspartylphosphate" evidence="4">
    <location>
        <position position="55"/>
    </location>
</feature>
<accession>A0A927BVD0</accession>
<evidence type="ECO:0000313" key="7">
    <source>
        <dbReference type="EMBL" id="MBD2847527.1"/>
    </source>
</evidence>
<dbReference type="Gene3D" id="1.10.10.60">
    <property type="entry name" value="Homeodomain-like"/>
    <property type="match status" value="2"/>
</dbReference>
<proteinExistence type="predicted"/>
<evidence type="ECO:0000256" key="2">
    <source>
        <dbReference type="ARBA" id="ARBA00023125"/>
    </source>
</evidence>
<dbReference type="SMART" id="SM00342">
    <property type="entry name" value="HTH_ARAC"/>
    <property type="match status" value="1"/>
</dbReference>
<sequence>MPSVLVVDDELPFCRALRSLVETVDSRFTVVGEAYDGAEALVQLQAKKPDVLMTDIRMPMMDGLQLIEEAKRLQPGLITIILSSYPDFAYTQSAIRLRTDDYLLKPVRIPDLERTLHRVEQRWRERERDQVKRRFEEWCCGESSDAQARQGSAHTKNVVNQMEAYLQANYKQPITLEELAAQFGFVPNYASAMFKREKGMTPGEYLTHWRIRQAIETMSRQPELLLKQVSESVGYADPYYFSRVFKKVTGVSPTEHQSRMAAR</sequence>
<evidence type="ECO:0000256" key="3">
    <source>
        <dbReference type="ARBA" id="ARBA00023163"/>
    </source>
</evidence>
<dbReference type="SMART" id="SM00448">
    <property type="entry name" value="REC"/>
    <property type="match status" value="1"/>
</dbReference>
<dbReference type="GO" id="GO:0000160">
    <property type="term" value="P:phosphorelay signal transduction system"/>
    <property type="evidence" value="ECO:0007669"/>
    <property type="project" value="InterPro"/>
</dbReference>
<dbReference type="PROSITE" id="PS50110">
    <property type="entry name" value="RESPONSE_REGULATORY"/>
    <property type="match status" value="1"/>
</dbReference>
<dbReference type="Pfam" id="PF12833">
    <property type="entry name" value="HTH_18"/>
    <property type="match status" value="1"/>
</dbReference>
<keyword evidence="2" id="KW-0238">DNA-binding</keyword>
<keyword evidence="1" id="KW-0805">Transcription regulation</keyword>
<dbReference type="PANTHER" id="PTHR43280">
    <property type="entry name" value="ARAC-FAMILY TRANSCRIPTIONAL REGULATOR"/>
    <property type="match status" value="1"/>
</dbReference>
<evidence type="ECO:0000256" key="1">
    <source>
        <dbReference type="ARBA" id="ARBA00023015"/>
    </source>
</evidence>
<dbReference type="RefSeq" id="WP_190920637.1">
    <property type="nucleotide sequence ID" value="NZ_JACXIZ010000040.1"/>
</dbReference>
<dbReference type="SUPFAM" id="SSF52172">
    <property type="entry name" value="CheY-like"/>
    <property type="match status" value="1"/>
</dbReference>
<comment type="caution">
    <text evidence="7">The sequence shown here is derived from an EMBL/GenBank/DDBJ whole genome shotgun (WGS) entry which is preliminary data.</text>
</comment>
<dbReference type="PROSITE" id="PS00041">
    <property type="entry name" value="HTH_ARAC_FAMILY_1"/>
    <property type="match status" value="1"/>
</dbReference>
<dbReference type="InterPro" id="IPR018060">
    <property type="entry name" value="HTH_AraC"/>
</dbReference>
<keyword evidence="4" id="KW-0597">Phosphoprotein</keyword>
<dbReference type="PROSITE" id="PS01124">
    <property type="entry name" value="HTH_ARAC_FAMILY_2"/>
    <property type="match status" value="1"/>
</dbReference>
<dbReference type="SUPFAM" id="SSF46689">
    <property type="entry name" value="Homeodomain-like"/>
    <property type="match status" value="2"/>
</dbReference>
<name>A0A927BVD0_9BACL</name>
<evidence type="ECO:0000313" key="8">
    <source>
        <dbReference type="Proteomes" id="UP000621560"/>
    </source>
</evidence>
<dbReference type="Pfam" id="PF00072">
    <property type="entry name" value="Response_reg"/>
    <property type="match status" value="1"/>
</dbReference>
<keyword evidence="3" id="KW-0804">Transcription</keyword>
<dbReference type="CDD" id="cd17536">
    <property type="entry name" value="REC_YesN-like"/>
    <property type="match status" value="1"/>
</dbReference>
<dbReference type="PRINTS" id="PR00032">
    <property type="entry name" value="HTHARAC"/>
</dbReference>
<protein>
    <submittedName>
        <fullName evidence="7">Response regulator</fullName>
    </submittedName>
</protein>
<dbReference type="AlphaFoldDB" id="A0A927BVD0"/>
<dbReference type="InterPro" id="IPR020449">
    <property type="entry name" value="Tscrpt_reg_AraC-type_HTH"/>
</dbReference>
<evidence type="ECO:0000256" key="4">
    <source>
        <dbReference type="PROSITE-ProRule" id="PRU00169"/>
    </source>
</evidence>
<dbReference type="GO" id="GO:0043565">
    <property type="term" value="F:sequence-specific DNA binding"/>
    <property type="evidence" value="ECO:0007669"/>
    <property type="project" value="InterPro"/>
</dbReference>
<dbReference type="EMBL" id="JACXIZ010000040">
    <property type="protein sequence ID" value="MBD2847527.1"/>
    <property type="molecule type" value="Genomic_DNA"/>
</dbReference>
<dbReference type="InterPro" id="IPR011006">
    <property type="entry name" value="CheY-like_superfamily"/>
</dbReference>
<dbReference type="PANTHER" id="PTHR43280:SF30">
    <property type="entry name" value="MMSAB OPERON REGULATORY PROTEIN"/>
    <property type="match status" value="1"/>
</dbReference>
<dbReference type="InterPro" id="IPR009057">
    <property type="entry name" value="Homeodomain-like_sf"/>
</dbReference>
<evidence type="ECO:0000259" key="6">
    <source>
        <dbReference type="PROSITE" id="PS50110"/>
    </source>
</evidence>
<gene>
    <name evidence="7" type="ORF">IDH44_20245</name>
</gene>
<feature type="domain" description="Response regulatory" evidence="6">
    <location>
        <begin position="3"/>
        <end position="120"/>
    </location>
</feature>
<evidence type="ECO:0000259" key="5">
    <source>
        <dbReference type="PROSITE" id="PS01124"/>
    </source>
</evidence>
<dbReference type="GO" id="GO:0003700">
    <property type="term" value="F:DNA-binding transcription factor activity"/>
    <property type="evidence" value="ECO:0007669"/>
    <property type="project" value="InterPro"/>
</dbReference>
<organism evidence="7 8">
    <name type="scientific">Paenibacillus sabuli</name>
    <dbReference type="NCBI Taxonomy" id="2772509"/>
    <lineage>
        <taxon>Bacteria</taxon>
        <taxon>Bacillati</taxon>
        <taxon>Bacillota</taxon>
        <taxon>Bacilli</taxon>
        <taxon>Bacillales</taxon>
        <taxon>Paenibacillaceae</taxon>
        <taxon>Paenibacillus</taxon>
    </lineage>
</organism>
<dbReference type="InterPro" id="IPR001789">
    <property type="entry name" value="Sig_transdc_resp-reg_receiver"/>
</dbReference>